<feature type="short sequence motif" description="DGA/G" evidence="4">
    <location>
        <begin position="161"/>
        <end position="163"/>
    </location>
</feature>
<dbReference type="RefSeq" id="WP_061968748.1">
    <property type="nucleotide sequence ID" value="NZ_FMAV01000001.1"/>
</dbReference>
<evidence type="ECO:0000313" key="6">
    <source>
        <dbReference type="EMBL" id="KSU84741.1"/>
    </source>
</evidence>
<evidence type="ECO:0000256" key="4">
    <source>
        <dbReference type="PROSITE-ProRule" id="PRU01161"/>
    </source>
</evidence>
<protein>
    <submittedName>
        <fullName evidence="6">Patatin</fullName>
    </submittedName>
</protein>
<evidence type="ECO:0000256" key="3">
    <source>
        <dbReference type="ARBA" id="ARBA00023098"/>
    </source>
</evidence>
<organism evidence="6 7">
    <name type="scientific">Fictibacillus enclensis</name>
    <dbReference type="NCBI Taxonomy" id="1017270"/>
    <lineage>
        <taxon>Bacteria</taxon>
        <taxon>Bacillati</taxon>
        <taxon>Bacillota</taxon>
        <taxon>Bacilli</taxon>
        <taxon>Bacillales</taxon>
        <taxon>Fictibacillaceae</taxon>
        <taxon>Fictibacillus</taxon>
    </lineage>
</organism>
<keyword evidence="2 4" id="KW-0442">Lipid degradation</keyword>
<feature type="short sequence motif" description="GXGXXG" evidence="4">
    <location>
        <begin position="10"/>
        <end position="15"/>
    </location>
</feature>
<evidence type="ECO:0000313" key="7">
    <source>
        <dbReference type="Proteomes" id="UP000054099"/>
    </source>
</evidence>
<evidence type="ECO:0000256" key="2">
    <source>
        <dbReference type="ARBA" id="ARBA00022963"/>
    </source>
</evidence>
<proteinExistence type="predicted"/>
<feature type="active site" description="Proton acceptor" evidence="4">
    <location>
        <position position="161"/>
    </location>
</feature>
<dbReference type="AlphaFoldDB" id="A0A0V8JCK9"/>
<dbReference type="Gene3D" id="3.40.1090.10">
    <property type="entry name" value="Cytosolic phospholipase A2 catalytic domain"/>
    <property type="match status" value="2"/>
</dbReference>
<name>A0A0V8JCK9_9BACL</name>
<feature type="active site" description="Nucleophile" evidence="4">
    <location>
        <position position="39"/>
    </location>
</feature>
<accession>A0A0V8JCK9</accession>
<dbReference type="PROSITE" id="PS51635">
    <property type="entry name" value="PNPLA"/>
    <property type="match status" value="1"/>
</dbReference>
<dbReference type="Proteomes" id="UP000054099">
    <property type="component" value="Unassembled WGS sequence"/>
</dbReference>
<dbReference type="PANTHER" id="PTHR14226">
    <property type="entry name" value="NEUROPATHY TARGET ESTERASE/SWISS CHEESE D.MELANOGASTER"/>
    <property type="match status" value="1"/>
</dbReference>
<dbReference type="InterPro" id="IPR037483">
    <property type="entry name" value="YjjU-like"/>
</dbReference>
<dbReference type="Pfam" id="PF01734">
    <property type="entry name" value="Patatin"/>
    <property type="match status" value="1"/>
</dbReference>
<comment type="caution">
    <text evidence="6">The sequence shown here is derived from an EMBL/GenBank/DDBJ whole genome shotgun (WGS) entry which is preliminary data.</text>
</comment>
<reference evidence="6 7" key="1">
    <citation type="journal article" date="2014" name="Antonie Van Leeuwenhoek">
        <title>Fictibacillus enclensis sp. nov., isolated from marine sediment.</title>
        <authorList>
            <person name="Dastager S.G."/>
            <person name="Mawlankar R."/>
            <person name="Srinivasan K."/>
            <person name="Tang S.K."/>
            <person name="Lee J.C."/>
            <person name="Ramana V.V."/>
            <person name="Shouche Y.S."/>
        </authorList>
    </citation>
    <scope>NUCLEOTIDE SEQUENCE [LARGE SCALE GENOMIC DNA]</scope>
    <source>
        <strain evidence="6 7">NIO-1003</strain>
    </source>
</reference>
<keyword evidence="1 4" id="KW-0378">Hydrolase</keyword>
<sequence length="291" mass="33547">MNGTGLVLEGGGMRGVYTAGVLDFFMDKELYFPYIIGVSAGACNATSYLSRQRGRNRVVNIDFVRHPQYISYKNWLLRGKGLFGMDLIFDEIPNIHVPFDFKRFKEAKERFVIGTTDSETGEPVYFEKADHEKEILTVLRASASLPFMAPVIEYQGNKLFDGGVADPVPILKARKDGNRSNVIVLTQNEGYRKSKTRMEWLAKRIYSRHPGMAEVLLKRYEHYNETMEYIDDLEKKNEVFVIRPKEKMEVGRAERNPVKLNALYERGVEDAMNMYDQLEEWLSEKTISKLS</sequence>
<dbReference type="GO" id="GO:0016042">
    <property type="term" value="P:lipid catabolic process"/>
    <property type="evidence" value="ECO:0007669"/>
    <property type="project" value="UniProtKB-UniRule"/>
</dbReference>
<dbReference type="GO" id="GO:0016787">
    <property type="term" value="F:hydrolase activity"/>
    <property type="evidence" value="ECO:0007669"/>
    <property type="project" value="UniProtKB-UniRule"/>
</dbReference>
<keyword evidence="7" id="KW-1185">Reference proteome</keyword>
<feature type="short sequence motif" description="GXSXG" evidence="4">
    <location>
        <begin position="37"/>
        <end position="41"/>
    </location>
</feature>
<dbReference type="InterPro" id="IPR045943">
    <property type="entry name" value="DUF6363"/>
</dbReference>
<dbReference type="InterPro" id="IPR016035">
    <property type="entry name" value="Acyl_Trfase/lysoPLipase"/>
</dbReference>
<dbReference type="OrthoDB" id="9802424at2"/>
<gene>
    <name evidence="6" type="ORF">AS030_04195</name>
</gene>
<dbReference type="PANTHER" id="PTHR14226:SF25">
    <property type="entry name" value="PHOSPHOESTERASE"/>
    <property type="match status" value="1"/>
</dbReference>
<keyword evidence="3 4" id="KW-0443">Lipid metabolism</keyword>
<dbReference type="InterPro" id="IPR050301">
    <property type="entry name" value="NTE"/>
</dbReference>
<dbReference type="SUPFAM" id="SSF52151">
    <property type="entry name" value="FabD/lysophospholipase-like"/>
    <property type="match status" value="1"/>
</dbReference>
<dbReference type="EMBL" id="LNQN01000001">
    <property type="protein sequence ID" value="KSU84741.1"/>
    <property type="molecule type" value="Genomic_DNA"/>
</dbReference>
<evidence type="ECO:0000256" key="1">
    <source>
        <dbReference type="ARBA" id="ARBA00022801"/>
    </source>
</evidence>
<feature type="domain" description="PNPLA" evidence="5">
    <location>
        <begin position="6"/>
        <end position="174"/>
    </location>
</feature>
<dbReference type="Pfam" id="PF19890">
    <property type="entry name" value="DUF6363"/>
    <property type="match status" value="1"/>
</dbReference>
<dbReference type="InterPro" id="IPR002641">
    <property type="entry name" value="PNPLA_dom"/>
</dbReference>
<dbReference type="CDD" id="cd07208">
    <property type="entry name" value="Pat_hypo_Ecoli_yjju_like"/>
    <property type="match status" value="1"/>
</dbReference>
<evidence type="ECO:0000259" key="5">
    <source>
        <dbReference type="PROSITE" id="PS51635"/>
    </source>
</evidence>